<dbReference type="AlphaFoldDB" id="A0A6A6BGB3"/>
<evidence type="ECO:0000256" key="2">
    <source>
        <dbReference type="ARBA" id="ARBA00006730"/>
    </source>
</evidence>
<evidence type="ECO:0000313" key="8">
    <source>
        <dbReference type="EMBL" id="KAF2143210.1"/>
    </source>
</evidence>
<accession>A0A6A6BGB3</accession>
<dbReference type="SUPFAM" id="SSF51971">
    <property type="entry name" value="Nucleotide-binding domain"/>
    <property type="match status" value="1"/>
</dbReference>
<dbReference type="GO" id="GO:0071949">
    <property type="term" value="F:FAD binding"/>
    <property type="evidence" value="ECO:0007669"/>
    <property type="project" value="InterPro"/>
</dbReference>
<protein>
    <recommendedName>
        <fullName evidence="7">FAD dependent oxidoreductase domain-containing protein</fullName>
    </recommendedName>
</protein>
<dbReference type="InterPro" id="IPR023209">
    <property type="entry name" value="DAO"/>
</dbReference>
<dbReference type="PIRSF" id="PIRSF000189">
    <property type="entry name" value="D-aa_oxidase"/>
    <property type="match status" value="1"/>
</dbReference>
<comment type="cofactor">
    <cofactor evidence="1 6">
        <name>FAD</name>
        <dbReference type="ChEBI" id="CHEBI:57692"/>
    </cofactor>
</comment>
<gene>
    <name evidence="8" type="ORF">K452DRAFT_268557</name>
</gene>
<proteinExistence type="inferred from homology"/>
<keyword evidence="3" id="KW-0285">Flavoprotein</keyword>
<dbReference type="GO" id="GO:0019478">
    <property type="term" value="P:D-amino acid catabolic process"/>
    <property type="evidence" value="ECO:0007669"/>
    <property type="project" value="TreeGrafter"/>
</dbReference>
<feature type="domain" description="FAD dependent oxidoreductase" evidence="7">
    <location>
        <begin position="4"/>
        <end position="334"/>
    </location>
</feature>
<evidence type="ECO:0000259" key="7">
    <source>
        <dbReference type="Pfam" id="PF01266"/>
    </source>
</evidence>
<dbReference type="InterPro" id="IPR006076">
    <property type="entry name" value="FAD-dep_OxRdtase"/>
</dbReference>
<sequence length="347" mass="37781">MAKITILGAGITGLAIAHELTSRGHAVTIIARDLPTPRMDLAHATQGWASPWAGACFLGLDGATPHEQGMQREAFHTLWTLAETNPESSVRRIEMHDLQDTTPLEQIWYRDLMPEFRVMAPAELPSGCRLGMAYMSVVLNPVVFLPWLRKKLEKAGVRFVKREVGSLEELKGQGHNVLVNATGWGAKFLGGVVDAAVQQIRGQTLLVKTSYGKIFMRHGKDYTYCIPRLDGTAVLGGIKQVGNTDPRVDENLKMDICNRVSANLPYIFSTFPADFELVRDNVGIRPGREGGVRVEKDVIDSQKVVHAYADMIGPGVGGGGYCFSFGVGKVVGDLVGEILSASPQVKL</sequence>
<feature type="binding site" evidence="6">
    <location>
        <position position="218"/>
    </location>
    <ligand>
        <name>D-dopa</name>
        <dbReference type="ChEBI" id="CHEBI:149689"/>
    </ligand>
</feature>
<dbReference type="RefSeq" id="XP_033398922.1">
    <property type="nucleotide sequence ID" value="XM_033538895.1"/>
</dbReference>
<dbReference type="PANTHER" id="PTHR11530">
    <property type="entry name" value="D-AMINO ACID OXIDASE"/>
    <property type="match status" value="1"/>
</dbReference>
<evidence type="ECO:0000256" key="5">
    <source>
        <dbReference type="ARBA" id="ARBA00023002"/>
    </source>
</evidence>
<dbReference type="Gene3D" id="3.40.50.720">
    <property type="entry name" value="NAD(P)-binding Rossmann-like Domain"/>
    <property type="match status" value="1"/>
</dbReference>
<evidence type="ECO:0000256" key="4">
    <source>
        <dbReference type="ARBA" id="ARBA00022827"/>
    </source>
</evidence>
<keyword evidence="9" id="KW-1185">Reference proteome</keyword>
<organism evidence="8 9">
    <name type="scientific">Aplosporella prunicola CBS 121167</name>
    <dbReference type="NCBI Taxonomy" id="1176127"/>
    <lineage>
        <taxon>Eukaryota</taxon>
        <taxon>Fungi</taxon>
        <taxon>Dikarya</taxon>
        <taxon>Ascomycota</taxon>
        <taxon>Pezizomycotina</taxon>
        <taxon>Dothideomycetes</taxon>
        <taxon>Dothideomycetes incertae sedis</taxon>
        <taxon>Botryosphaeriales</taxon>
        <taxon>Aplosporellaceae</taxon>
        <taxon>Aplosporella</taxon>
    </lineage>
</organism>
<reference evidence="8" key="1">
    <citation type="journal article" date="2020" name="Stud. Mycol.">
        <title>101 Dothideomycetes genomes: a test case for predicting lifestyles and emergence of pathogens.</title>
        <authorList>
            <person name="Haridas S."/>
            <person name="Albert R."/>
            <person name="Binder M."/>
            <person name="Bloem J."/>
            <person name="Labutti K."/>
            <person name="Salamov A."/>
            <person name="Andreopoulos B."/>
            <person name="Baker S."/>
            <person name="Barry K."/>
            <person name="Bills G."/>
            <person name="Bluhm B."/>
            <person name="Cannon C."/>
            <person name="Castanera R."/>
            <person name="Culley D."/>
            <person name="Daum C."/>
            <person name="Ezra D."/>
            <person name="Gonzalez J."/>
            <person name="Henrissat B."/>
            <person name="Kuo A."/>
            <person name="Liang C."/>
            <person name="Lipzen A."/>
            <person name="Lutzoni F."/>
            <person name="Magnuson J."/>
            <person name="Mondo S."/>
            <person name="Nolan M."/>
            <person name="Ohm R."/>
            <person name="Pangilinan J."/>
            <person name="Park H.-J."/>
            <person name="Ramirez L."/>
            <person name="Alfaro M."/>
            <person name="Sun H."/>
            <person name="Tritt A."/>
            <person name="Yoshinaga Y."/>
            <person name="Zwiers L.-H."/>
            <person name="Turgeon B."/>
            <person name="Goodwin S."/>
            <person name="Spatafora J."/>
            <person name="Crous P."/>
            <person name="Grigoriev I."/>
        </authorList>
    </citation>
    <scope>NUCLEOTIDE SEQUENCE</scope>
    <source>
        <strain evidence="8">CBS 121167</strain>
    </source>
</reference>
<comment type="similarity">
    <text evidence="2">Belongs to the DAMOX/DASOX family.</text>
</comment>
<evidence type="ECO:0000256" key="3">
    <source>
        <dbReference type="ARBA" id="ARBA00022630"/>
    </source>
</evidence>
<dbReference type="Pfam" id="PF01266">
    <property type="entry name" value="DAO"/>
    <property type="match status" value="1"/>
</dbReference>
<dbReference type="EMBL" id="ML995482">
    <property type="protein sequence ID" value="KAF2143210.1"/>
    <property type="molecule type" value="Genomic_DNA"/>
</dbReference>
<dbReference type="Proteomes" id="UP000799438">
    <property type="component" value="Unassembled WGS sequence"/>
</dbReference>
<name>A0A6A6BGB3_9PEZI</name>
<dbReference type="GO" id="GO:0005737">
    <property type="term" value="C:cytoplasm"/>
    <property type="evidence" value="ECO:0007669"/>
    <property type="project" value="TreeGrafter"/>
</dbReference>
<evidence type="ECO:0000256" key="1">
    <source>
        <dbReference type="ARBA" id="ARBA00001974"/>
    </source>
</evidence>
<dbReference type="GO" id="GO:0003884">
    <property type="term" value="F:D-amino-acid oxidase activity"/>
    <property type="evidence" value="ECO:0007669"/>
    <property type="project" value="InterPro"/>
</dbReference>
<feature type="binding site" evidence="6">
    <location>
        <position position="182"/>
    </location>
    <ligand>
        <name>FAD</name>
        <dbReference type="ChEBI" id="CHEBI:57692"/>
    </ligand>
</feature>
<feature type="binding site" evidence="6">
    <location>
        <position position="318"/>
    </location>
    <ligand>
        <name>D-dopa</name>
        <dbReference type="ChEBI" id="CHEBI:149689"/>
    </ligand>
</feature>
<keyword evidence="4 6" id="KW-0274">FAD</keyword>
<dbReference type="GeneID" id="54296391"/>
<feature type="binding site" evidence="6">
    <location>
        <position position="164"/>
    </location>
    <ligand>
        <name>FAD</name>
        <dbReference type="ChEBI" id="CHEBI:57692"/>
    </ligand>
</feature>
<dbReference type="SUPFAM" id="SSF54373">
    <property type="entry name" value="FAD-linked reductases, C-terminal domain"/>
    <property type="match status" value="1"/>
</dbReference>
<evidence type="ECO:0000256" key="6">
    <source>
        <dbReference type="PIRSR" id="PIRSR000189-1"/>
    </source>
</evidence>
<dbReference type="OrthoDB" id="409956at2759"/>
<evidence type="ECO:0000313" key="9">
    <source>
        <dbReference type="Proteomes" id="UP000799438"/>
    </source>
</evidence>
<feature type="binding site" evidence="6">
    <location>
        <position position="285"/>
    </location>
    <ligand>
        <name>D-dopa</name>
        <dbReference type="ChEBI" id="CHEBI:149689"/>
    </ligand>
</feature>
<keyword evidence="5" id="KW-0560">Oxidoreductase</keyword>
<dbReference type="Gene3D" id="3.30.9.10">
    <property type="entry name" value="D-Amino Acid Oxidase, subunit A, domain 2"/>
    <property type="match status" value="1"/>
</dbReference>
<dbReference type="PANTHER" id="PTHR11530:SF11">
    <property type="entry name" value="D-ASPARTATE OXIDASE"/>
    <property type="match status" value="1"/>
</dbReference>